<organism evidence="1 2">
    <name type="scientific">Cichorium intybus</name>
    <name type="common">Chicory</name>
    <dbReference type="NCBI Taxonomy" id="13427"/>
    <lineage>
        <taxon>Eukaryota</taxon>
        <taxon>Viridiplantae</taxon>
        <taxon>Streptophyta</taxon>
        <taxon>Embryophyta</taxon>
        <taxon>Tracheophyta</taxon>
        <taxon>Spermatophyta</taxon>
        <taxon>Magnoliopsida</taxon>
        <taxon>eudicotyledons</taxon>
        <taxon>Gunneridae</taxon>
        <taxon>Pentapetalae</taxon>
        <taxon>asterids</taxon>
        <taxon>campanulids</taxon>
        <taxon>Asterales</taxon>
        <taxon>Asteraceae</taxon>
        <taxon>Cichorioideae</taxon>
        <taxon>Cichorieae</taxon>
        <taxon>Cichoriinae</taxon>
        <taxon>Cichorium</taxon>
    </lineage>
</organism>
<dbReference type="Proteomes" id="UP001055811">
    <property type="component" value="Linkage Group LG08"/>
</dbReference>
<evidence type="ECO:0000313" key="1">
    <source>
        <dbReference type="EMBL" id="KAI3701058.1"/>
    </source>
</evidence>
<evidence type="ECO:0000313" key="2">
    <source>
        <dbReference type="Proteomes" id="UP001055811"/>
    </source>
</evidence>
<accession>A0ACB8ZV29</accession>
<protein>
    <submittedName>
        <fullName evidence="1">Uncharacterized protein</fullName>
    </submittedName>
</protein>
<reference evidence="2" key="1">
    <citation type="journal article" date="2022" name="Mol. Ecol. Resour.">
        <title>The genomes of chicory, endive, great burdock and yacon provide insights into Asteraceae palaeo-polyploidization history and plant inulin production.</title>
        <authorList>
            <person name="Fan W."/>
            <person name="Wang S."/>
            <person name="Wang H."/>
            <person name="Wang A."/>
            <person name="Jiang F."/>
            <person name="Liu H."/>
            <person name="Zhao H."/>
            <person name="Xu D."/>
            <person name="Zhang Y."/>
        </authorList>
    </citation>
    <scope>NUCLEOTIDE SEQUENCE [LARGE SCALE GENOMIC DNA]</scope>
    <source>
        <strain evidence="2">cv. Punajuju</strain>
    </source>
</reference>
<name>A0ACB8ZV29_CICIN</name>
<sequence>MLYTPADPVAVAKILNATLVIPHLEVKPVWQDSSSFTYIFDVDHFIKVLKNEVSIIKELPTKYSWSTREYYGTGIRPTRIKTAPVHASANCNDHFALDMAAHSACDFSGGKAEKLALAKYRQVIWQGKVMKTQFSNEELRNQGRCPLTPEEIGLLLRALGFNNHTRLYLASHKVYGGEARIRTLRKMFPLMEDKKSLASEKERAKMEGKASLLDAVDYYVTQDDVNKVNIPKKPSEETLQLERLGDEILMAAGDTFRAAPSDQLGIWAERTGCEIVLAKKEKAKASSGR</sequence>
<comment type="caution">
    <text evidence="1">The sequence shown here is derived from an EMBL/GenBank/DDBJ whole genome shotgun (WGS) entry which is preliminary data.</text>
</comment>
<gene>
    <name evidence="1" type="ORF">L2E82_45701</name>
</gene>
<dbReference type="EMBL" id="CM042016">
    <property type="protein sequence ID" value="KAI3701058.1"/>
    <property type="molecule type" value="Genomic_DNA"/>
</dbReference>
<reference evidence="1 2" key="2">
    <citation type="journal article" date="2022" name="Mol. Ecol. Resour.">
        <title>The genomes of chicory, endive, great burdock and yacon provide insights into Asteraceae paleo-polyploidization history and plant inulin production.</title>
        <authorList>
            <person name="Fan W."/>
            <person name="Wang S."/>
            <person name="Wang H."/>
            <person name="Wang A."/>
            <person name="Jiang F."/>
            <person name="Liu H."/>
            <person name="Zhao H."/>
            <person name="Xu D."/>
            <person name="Zhang Y."/>
        </authorList>
    </citation>
    <scope>NUCLEOTIDE SEQUENCE [LARGE SCALE GENOMIC DNA]</scope>
    <source>
        <strain evidence="2">cv. Punajuju</strain>
        <tissue evidence="1">Leaves</tissue>
    </source>
</reference>
<keyword evidence="2" id="KW-1185">Reference proteome</keyword>
<proteinExistence type="predicted"/>